<dbReference type="InterPro" id="IPR000090">
    <property type="entry name" value="Flg_Motor_Flig"/>
</dbReference>
<feature type="domain" description="Flagellar motor switch protein FliG N-terminal" evidence="13">
    <location>
        <begin position="10"/>
        <end position="90"/>
    </location>
</feature>
<dbReference type="Gene3D" id="1.10.220.30">
    <property type="match status" value="2"/>
</dbReference>
<evidence type="ECO:0000256" key="9">
    <source>
        <dbReference type="ARBA" id="ARBA00023143"/>
    </source>
</evidence>
<dbReference type="GO" id="GO:0003774">
    <property type="term" value="F:cytoskeletal motor activity"/>
    <property type="evidence" value="ECO:0007669"/>
    <property type="project" value="InterPro"/>
</dbReference>
<evidence type="ECO:0000256" key="3">
    <source>
        <dbReference type="ARBA" id="ARBA00010299"/>
    </source>
</evidence>
<evidence type="ECO:0000259" key="12">
    <source>
        <dbReference type="Pfam" id="PF14841"/>
    </source>
</evidence>
<evidence type="ECO:0000259" key="13">
    <source>
        <dbReference type="Pfam" id="PF14842"/>
    </source>
</evidence>
<keyword evidence="14" id="KW-0282">Flagellum</keyword>
<reference evidence="14 15" key="1">
    <citation type="submission" date="2018-03" db="EMBL/GenBank/DDBJ databases">
        <title>Genomic Encyclopedia of Archaeal and Bacterial Type Strains, Phase II (KMG-II): from individual species to whole genera.</title>
        <authorList>
            <person name="Goeker M."/>
        </authorList>
    </citation>
    <scope>NUCLEOTIDE SEQUENCE [LARGE SCALE GENOMIC DNA]</scope>
    <source>
        <strain evidence="14 15">DSM 101533</strain>
    </source>
</reference>
<keyword evidence="14" id="KW-0969">Cilium</keyword>
<comment type="caution">
    <text evidence="14">The sequence shown here is derived from an EMBL/GenBank/DDBJ whole genome shotgun (WGS) entry which is preliminary data.</text>
</comment>
<dbReference type="InterPro" id="IPR032779">
    <property type="entry name" value="FliG_M"/>
</dbReference>
<dbReference type="PANTHER" id="PTHR30534:SF0">
    <property type="entry name" value="FLAGELLAR MOTOR SWITCH PROTEIN FLIG"/>
    <property type="match status" value="1"/>
</dbReference>
<keyword evidence="14" id="KW-0966">Cell projection</keyword>
<keyword evidence="8" id="KW-0472">Membrane</keyword>
<proteinExistence type="inferred from homology"/>
<dbReference type="PANTHER" id="PTHR30534">
    <property type="entry name" value="FLAGELLAR MOTOR SWITCH PROTEIN FLIG"/>
    <property type="match status" value="1"/>
</dbReference>
<feature type="domain" description="Flagellar motor switch protein FliG middle" evidence="12">
    <location>
        <begin position="105"/>
        <end position="174"/>
    </location>
</feature>
<dbReference type="Pfam" id="PF14841">
    <property type="entry name" value="FliG_M"/>
    <property type="match status" value="1"/>
</dbReference>
<comment type="function">
    <text evidence="10">FliG is one of three proteins (FliG, FliN, FliM) that forms the rotor-mounted switch complex (C ring), located at the base of the basal body. This complex interacts with the CheY and CheZ chemotaxis proteins, in addition to contacting components of the motor that determine the direction of flagellar rotation.</text>
</comment>
<evidence type="ECO:0000256" key="8">
    <source>
        <dbReference type="ARBA" id="ARBA00023136"/>
    </source>
</evidence>
<feature type="domain" description="Flagellar motor switch protein FliG C-terminal" evidence="11">
    <location>
        <begin position="205"/>
        <end position="317"/>
    </location>
</feature>
<keyword evidence="5" id="KW-1003">Cell membrane</keyword>
<dbReference type="AlphaFoldDB" id="A0A2T0W4A9"/>
<comment type="subcellular location">
    <subcellularLocation>
        <location evidence="1">Bacterial flagellum basal body</location>
    </subcellularLocation>
    <subcellularLocation>
        <location evidence="2">Cell membrane</location>
        <topology evidence="2">Peripheral membrane protein</topology>
        <orientation evidence="2">Cytoplasmic side</orientation>
    </subcellularLocation>
</comment>
<name>A0A2T0W4A9_9RHOB</name>
<comment type="similarity">
    <text evidence="3">Belongs to the FliG family.</text>
</comment>
<dbReference type="Pfam" id="PF01706">
    <property type="entry name" value="FliG_C"/>
    <property type="match status" value="1"/>
</dbReference>
<keyword evidence="7" id="KW-0283">Flagellar rotation</keyword>
<dbReference type="GO" id="GO:0071973">
    <property type="term" value="P:bacterial-type flagellum-dependent cell motility"/>
    <property type="evidence" value="ECO:0007669"/>
    <property type="project" value="InterPro"/>
</dbReference>
<evidence type="ECO:0000256" key="10">
    <source>
        <dbReference type="ARBA" id="ARBA00025598"/>
    </source>
</evidence>
<dbReference type="Proteomes" id="UP000238007">
    <property type="component" value="Unassembled WGS sequence"/>
</dbReference>
<dbReference type="EMBL" id="PVTP01000001">
    <property type="protein sequence ID" value="PRY80324.1"/>
    <property type="molecule type" value="Genomic_DNA"/>
</dbReference>
<accession>A0A2T0W4A9</accession>
<evidence type="ECO:0000313" key="14">
    <source>
        <dbReference type="EMBL" id="PRY80324.1"/>
    </source>
</evidence>
<evidence type="ECO:0000256" key="4">
    <source>
        <dbReference type="ARBA" id="ARBA00021870"/>
    </source>
</evidence>
<keyword evidence="9" id="KW-0975">Bacterial flagellum</keyword>
<protein>
    <recommendedName>
        <fullName evidence="4">Flagellar motor switch protein FliG</fullName>
    </recommendedName>
</protein>
<evidence type="ECO:0000313" key="15">
    <source>
        <dbReference type="Proteomes" id="UP000238007"/>
    </source>
</evidence>
<dbReference type="InterPro" id="IPR011002">
    <property type="entry name" value="FliG_a-hlx"/>
</dbReference>
<evidence type="ECO:0000256" key="1">
    <source>
        <dbReference type="ARBA" id="ARBA00004117"/>
    </source>
</evidence>
<dbReference type="GO" id="GO:0009425">
    <property type="term" value="C:bacterial-type flagellum basal body"/>
    <property type="evidence" value="ECO:0007669"/>
    <property type="project" value="UniProtKB-SubCell"/>
</dbReference>
<keyword evidence="6" id="KW-0145">Chemotaxis</keyword>
<dbReference type="SUPFAM" id="SSF48029">
    <property type="entry name" value="FliG"/>
    <property type="match status" value="1"/>
</dbReference>
<evidence type="ECO:0000256" key="5">
    <source>
        <dbReference type="ARBA" id="ARBA00022475"/>
    </source>
</evidence>
<dbReference type="InterPro" id="IPR023087">
    <property type="entry name" value="Flg_Motor_Flig_C"/>
</dbReference>
<keyword evidence="15" id="KW-1185">Reference proteome</keyword>
<dbReference type="PRINTS" id="PR00954">
    <property type="entry name" value="FLGMOTORFLIG"/>
</dbReference>
<dbReference type="InterPro" id="IPR028263">
    <property type="entry name" value="FliG_N"/>
</dbReference>
<evidence type="ECO:0000256" key="6">
    <source>
        <dbReference type="ARBA" id="ARBA00022500"/>
    </source>
</evidence>
<dbReference type="Pfam" id="PF14842">
    <property type="entry name" value="FliG_N"/>
    <property type="match status" value="1"/>
</dbReference>
<dbReference type="GO" id="GO:0006935">
    <property type="term" value="P:chemotaxis"/>
    <property type="evidence" value="ECO:0007669"/>
    <property type="project" value="UniProtKB-KW"/>
</dbReference>
<evidence type="ECO:0000256" key="7">
    <source>
        <dbReference type="ARBA" id="ARBA00022779"/>
    </source>
</evidence>
<dbReference type="GO" id="GO:0005886">
    <property type="term" value="C:plasma membrane"/>
    <property type="evidence" value="ECO:0007669"/>
    <property type="project" value="UniProtKB-SubCell"/>
</dbReference>
<gene>
    <name evidence="14" type="ORF">CLV80_101175</name>
</gene>
<evidence type="ECO:0000256" key="2">
    <source>
        <dbReference type="ARBA" id="ARBA00004413"/>
    </source>
</evidence>
<sequence>MIVQMMISDGGNLSLSQLPESLQELLTEELGAIRLVDRTTVASVAKEFTTQLEAVGMSAPGSRDNAINALSAHLTPALAERLREQTDSVRHGDHWPIVSALPVSRIIDIMTTESVEISAVTLSKLPVGKAAEVLTKTPGELARRITYAMSLTAKVTPDVVHRIGQSLAKNYATTADHAFENAPVQRLGAILNSTVAETREDLLEGLDSENPAFATDLRKAIFTFKDIPVRIKPADISACIRPVEAESLTRAIAAALADEGPLSAAAEFILGNVSQRMAAQMREDAEEIGAVKKADAETAMSAVTTAIRELAENGAIEFIDPDANDNE</sequence>
<organism evidence="14 15">
    <name type="scientific">Yoonia maritima</name>
    <dbReference type="NCBI Taxonomy" id="1435347"/>
    <lineage>
        <taxon>Bacteria</taxon>
        <taxon>Pseudomonadati</taxon>
        <taxon>Pseudomonadota</taxon>
        <taxon>Alphaproteobacteria</taxon>
        <taxon>Rhodobacterales</taxon>
        <taxon>Paracoccaceae</taxon>
        <taxon>Yoonia</taxon>
    </lineage>
</organism>
<evidence type="ECO:0000259" key="11">
    <source>
        <dbReference type="Pfam" id="PF01706"/>
    </source>
</evidence>